<dbReference type="InterPro" id="IPR036457">
    <property type="entry name" value="PPM-type-like_dom_sf"/>
</dbReference>
<comment type="caution">
    <text evidence="2">The sequence shown here is derived from an EMBL/GenBank/DDBJ whole genome shotgun (WGS) entry which is preliminary data.</text>
</comment>
<dbReference type="Pfam" id="PF13672">
    <property type="entry name" value="PP2C_2"/>
    <property type="match status" value="1"/>
</dbReference>
<reference evidence="2 3" key="1">
    <citation type="journal article" date="2011" name="J. Bacteriol.">
        <title>Genome sequence of 'Pedosphaera parvula' Ellin514, an aerobic Verrucomicrobial isolate from pasture soil.</title>
        <authorList>
            <person name="Kant R."/>
            <person name="van Passel M.W."/>
            <person name="Sangwan P."/>
            <person name="Palva A."/>
            <person name="Lucas S."/>
            <person name="Copeland A."/>
            <person name="Lapidus A."/>
            <person name="Glavina Del Rio T."/>
            <person name="Dalin E."/>
            <person name="Tice H."/>
            <person name="Bruce D."/>
            <person name="Goodwin L."/>
            <person name="Pitluck S."/>
            <person name="Chertkov O."/>
            <person name="Larimer F.W."/>
            <person name="Land M.L."/>
            <person name="Hauser L."/>
            <person name="Brettin T.S."/>
            <person name="Detter J.C."/>
            <person name="Han S."/>
            <person name="de Vos W.M."/>
            <person name="Janssen P.H."/>
            <person name="Smidt H."/>
        </authorList>
    </citation>
    <scope>NUCLEOTIDE SEQUENCE [LARGE SCALE GENOMIC DNA]</scope>
    <source>
        <strain evidence="2 3">Ellin514</strain>
    </source>
</reference>
<dbReference type="AlphaFoldDB" id="B9XDP2"/>
<dbReference type="EMBL" id="ABOX02000006">
    <property type="protein sequence ID" value="EEF62188.1"/>
    <property type="molecule type" value="Genomic_DNA"/>
</dbReference>
<evidence type="ECO:0000259" key="1">
    <source>
        <dbReference type="PROSITE" id="PS51746"/>
    </source>
</evidence>
<dbReference type="InterPro" id="IPR001932">
    <property type="entry name" value="PPM-type_phosphatase-like_dom"/>
</dbReference>
<feature type="domain" description="PPM-type phosphatase" evidence="1">
    <location>
        <begin position="1"/>
        <end position="204"/>
    </location>
</feature>
<proteinExistence type="predicted"/>
<dbReference type="Gene3D" id="3.60.40.10">
    <property type="entry name" value="PPM-type phosphatase domain"/>
    <property type="match status" value="1"/>
</dbReference>
<keyword evidence="3" id="KW-1185">Reference proteome</keyword>
<dbReference type="Proteomes" id="UP000003688">
    <property type="component" value="Unassembled WGS sequence"/>
</dbReference>
<dbReference type="PROSITE" id="PS51746">
    <property type="entry name" value="PPM_2"/>
    <property type="match status" value="1"/>
</dbReference>
<dbReference type="SUPFAM" id="SSF81606">
    <property type="entry name" value="PP2C-like"/>
    <property type="match status" value="1"/>
</dbReference>
<accession>B9XDP2</accession>
<dbReference type="RefSeq" id="WP_007413940.1">
    <property type="nucleotide sequence ID" value="NZ_ABOX02000006.1"/>
</dbReference>
<sequence length="204" mass="21464">MIQTAKLIEAGNVELQDRGEIIEQFGTTILVVADGAGGRSGGAEAAQKVIDMVRGNVARLITMDPLACSQLLEEIDREIAADPVAGETTAVIVVVAGDVIVGASVGDSEAWLIGAGSYERLTENQIRKPFLGSGRVNVVSFRKEFREGTLLLGTDGLFKYTGAERICEVVRASDARGAARALVELVRLPSGNLQDDVAVILANG</sequence>
<evidence type="ECO:0000313" key="2">
    <source>
        <dbReference type="EMBL" id="EEF62188.1"/>
    </source>
</evidence>
<organism evidence="2 3">
    <name type="scientific">Pedosphaera parvula (strain Ellin514)</name>
    <dbReference type="NCBI Taxonomy" id="320771"/>
    <lineage>
        <taxon>Bacteria</taxon>
        <taxon>Pseudomonadati</taxon>
        <taxon>Verrucomicrobiota</taxon>
        <taxon>Pedosphaerae</taxon>
        <taxon>Pedosphaerales</taxon>
        <taxon>Pedosphaeraceae</taxon>
        <taxon>Pedosphaera</taxon>
    </lineage>
</organism>
<evidence type="ECO:0000313" key="3">
    <source>
        <dbReference type="Proteomes" id="UP000003688"/>
    </source>
</evidence>
<gene>
    <name evidence="2" type="ORF">Cflav_PD6463</name>
</gene>
<protein>
    <submittedName>
        <fullName evidence="2">Protein serine/threonine phosphatase</fullName>
    </submittedName>
</protein>
<dbReference type="STRING" id="320771.Cflav_PD6463"/>
<name>B9XDP2_PEDPL</name>
<dbReference type="SMART" id="SM00332">
    <property type="entry name" value="PP2Cc"/>
    <property type="match status" value="1"/>
</dbReference>
<dbReference type="OrthoDB" id="260493at2"/>